<dbReference type="InterPro" id="IPR029060">
    <property type="entry name" value="PIN-like_dom_sf"/>
</dbReference>
<dbReference type="InterPro" id="IPR022907">
    <property type="entry name" value="VapC_family"/>
</dbReference>
<dbReference type="AlphaFoldDB" id="A0A1H6EXV2"/>
<dbReference type="GO" id="GO:0090729">
    <property type="term" value="F:toxin activity"/>
    <property type="evidence" value="ECO:0007669"/>
    <property type="project" value="UniProtKB-KW"/>
</dbReference>
<comment type="function">
    <text evidence="8">Toxic component of a toxin-antitoxin (TA) system. An RNase.</text>
</comment>
<dbReference type="GO" id="GO:0000287">
    <property type="term" value="F:magnesium ion binding"/>
    <property type="evidence" value="ECO:0007669"/>
    <property type="project" value="UniProtKB-UniRule"/>
</dbReference>
<keyword evidence="4 8" id="KW-0479">Metal-binding</keyword>
<protein>
    <recommendedName>
        <fullName evidence="8">Ribonuclease VapC</fullName>
        <shortName evidence="8">RNase VapC</shortName>
        <ecNumber evidence="8">3.1.-.-</ecNumber>
    </recommendedName>
    <alternativeName>
        <fullName evidence="8">Toxin VapC</fullName>
    </alternativeName>
</protein>
<keyword evidence="11" id="KW-1185">Reference proteome</keyword>
<evidence type="ECO:0000313" key="11">
    <source>
        <dbReference type="Proteomes" id="UP000236732"/>
    </source>
</evidence>
<dbReference type="GO" id="GO:0016787">
    <property type="term" value="F:hydrolase activity"/>
    <property type="evidence" value="ECO:0007669"/>
    <property type="project" value="UniProtKB-KW"/>
</dbReference>
<dbReference type="EC" id="3.1.-.-" evidence="8"/>
<dbReference type="PANTHER" id="PTHR33653:SF1">
    <property type="entry name" value="RIBONUCLEASE VAPC2"/>
    <property type="match status" value="1"/>
</dbReference>
<proteinExistence type="inferred from homology"/>
<evidence type="ECO:0000313" key="10">
    <source>
        <dbReference type="EMBL" id="SEH02707.1"/>
    </source>
</evidence>
<reference evidence="10 11" key="1">
    <citation type="submission" date="2016-10" db="EMBL/GenBank/DDBJ databases">
        <authorList>
            <person name="de Groot N.N."/>
        </authorList>
    </citation>
    <scope>NUCLEOTIDE SEQUENCE [LARGE SCALE GENOMIC DNA]</scope>
    <source>
        <strain evidence="10 11">CGMCC 4.7037</strain>
    </source>
</reference>
<comment type="cofactor">
    <cofactor evidence="1 8">
        <name>Mg(2+)</name>
        <dbReference type="ChEBI" id="CHEBI:18420"/>
    </cofactor>
</comment>
<organism evidence="10 11">
    <name type="scientific">Nonomuraea solani</name>
    <dbReference type="NCBI Taxonomy" id="1144553"/>
    <lineage>
        <taxon>Bacteria</taxon>
        <taxon>Bacillati</taxon>
        <taxon>Actinomycetota</taxon>
        <taxon>Actinomycetes</taxon>
        <taxon>Streptosporangiales</taxon>
        <taxon>Streptosporangiaceae</taxon>
        <taxon>Nonomuraea</taxon>
    </lineage>
</organism>
<keyword evidence="8" id="KW-0800">Toxin</keyword>
<evidence type="ECO:0000256" key="6">
    <source>
        <dbReference type="ARBA" id="ARBA00022842"/>
    </source>
</evidence>
<dbReference type="Gene3D" id="3.40.50.1010">
    <property type="entry name" value="5'-nuclease"/>
    <property type="match status" value="1"/>
</dbReference>
<keyword evidence="5 8" id="KW-0378">Hydrolase</keyword>
<dbReference type="OrthoDB" id="4213664at2"/>
<keyword evidence="2 8" id="KW-1277">Toxin-antitoxin system</keyword>
<dbReference type="GO" id="GO:0004540">
    <property type="term" value="F:RNA nuclease activity"/>
    <property type="evidence" value="ECO:0007669"/>
    <property type="project" value="InterPro"/>
</dbReference>
<dbReference type="RefSeq" id="WP_103963734.1">
    <property type="nucleotide sequence ID" value="NZ_FNVT01000029.1"/>
</dbReference>
<dbReference type="EMBL" id="FNVT01000029">
    <property type="protein sequence ID" value="SEH02707.1"/>
    <property type="molecule type" value="Genomic_DNA"/>
</dbReference>
<evidence type="ECO:0000256" key="7">
    <source>
        <dbReference type="ARBA" id="ARBA00038093"/>
    </source>
</evidence>
<evidence type="ECO:0000256" key="2">
    <source>
        <dbReference type="ARBA" id="ARBA00022649"/>
    </source>
</evidence>
<accession>A0A1H6EXV2</accession>
<dbReference type="PANTHER" id="PTHR33653">
    <property type="entry name" value="RIBONUCLEASE VAPC2"/>
    <property type="match status" value="1"/>
</dbReference>
<gene>
    <name evidence="8" type="primary">vapC</name>
    <name evidence="10" type="ORF">SAMN05444920_12943</name>
</gene>
<dbReference type="Proteomes" id="UP000236732">
    <property type="component" value="Unassembled WGS sequence"/>
</dbReference>
<feature type="binding site" evidence="8">
    <location>
        <position position="99"/>
    </location>
    <ligand>
        <name>Mg(2+)</name>
        <dbReference type="ChEBI" id="CHEBI:18420"/>
    </ligand>
</feature>
<sequence>MARRLILDTGVLIAAERGKASVDAVIEDPDDVAIAAITVAELLVGVEMADAARRPNRQAFVDEVLALIPVEEYTTDVARVHARLMAHVRREGKSRGAYDLLIAATAAATARTIITMDSSAAFEDLPGVRAQVVPR</sequence>
<evidence type="ECO:0000256" key="1">
    <source>
        <dbReference type="ARBA" id="ARBA00001946"/>
    </source>
</evidence>
<dbReference type="Pfam" id="PF01850">
    <property type="entry name" value="PIN"/>
    <property type="match status" value="1"/>
</dbReference>
<dbReference type="InterPro" id="IPR002716">
    <property type="entry name" value="PIN_dom"/>
</dbReference>
<evidence type="ECO:0000256" key="8">
    <source>
        <dbReference type="HAMAP-Rule" id="MF_00265"/>
    </source>
</evidence>
<evidence type="ECO:0000256" key="3">
    <source>
        <dbReference type="ARBA" id="ARBA00022722"/>
    </source>
</evidence>
<dbReference type="HAMAP" id="MF_00265">
    <property type="entry name" value="VapC_Nob1"/>
    <property type="match status" value="1"/>
</dbReference>
<evidence type="ECO:0000256" key="5">
    <source>
        <dbReference type="ARBA" id="ARBA00022801"/>
    </source>
</evidence>
<feature type="binding site" evidence="8">
    <location>
        <position position="8"/>
    </location>
    <ligand>
        <name>Mg(2+)</name>
        <dbReference type="ChEBI" id="CHEBI:18420"/>
    </ligand>
</feature>
<keyword evidence="3 8" id="KW-0540">Nuclease</keyword>
<comment type="similarity">
    <text evidence="7 8">Belongs to the PINc/VapC protein family.</text>
</comment>
<name>A0A1H6EXV2_9ACTN</name>
<dbReference type="SUPFAM" id="SSF88723">
    <property type="entry name" value="PIN domain-like"/>
    <property type="match status" value="1"/>
</dbReference>
<feature type="domain" description="PIN" evidence="9">
    <location>
        <begin position="6"/>
        <end position="119"/>
    </location>
</feature>
<evidence type="ECO:0000256" key="4">
    <source>
        <dbReference type="ARBA" id="ARBA00022723"/>
    </source>
</evidence>
<dbReference type="InterPro" id="IPR050556">
    <property type="entry name" value="Type_II_TA_system_RNase"/>
</dbReference>
<keyword evidence="6 8" id="KW-0460">Magnesium</keyword>
<evidence type="ECO:0000259" key="9">
    <source>
        <dbReference type="Pfam" id="PF01850"/>
    </source>
</evidence>